<feature type="region of interest" description="Disordered" evidence="1">
    <location>
        <begin position="87"/>
        <end position="111"/>
    </location>
</feature>
<feature type="compositionally biased region" description="Basic and acidic residues" evidence="1">
    <location>
        <begin position="296"/>
        <end position="326"/>
    </location>
</feature>
<protein>
    <submittedName>
        <fullName evidence="2">Uncharacterized protein</fullName>
    </submittedName>
</protein>
<evidence type="ECO:0000313" key="3">
    <source>
        <dbReference type="Proteomes" id="UP000580250"/>
    </source>
</evidence>
<evidence type="ECO:0000256" key="1">
    <source>
        <dbReference type="SAM" id="MobiDB-lite"/>
    </source>
</evidence>
<feature type="compositionally biased region" description="Low complexity" evidence="1">
    <location>
        <begin position="327"/>
        <end position="337"/>
    </location>
</feature>
<feature type="region of interest" description="Disordered" evidence="1">
    <location>
        <begin position="252"/>
        <end position="391"/>
    </location>
</feature>
<feature type="compositionally biased region" description="Basic and acidic residues" evidence="1">
    <location>
        <begin position="253"/>
        <end position="272"/>
    </location>
</feature>
<dbReference type="EMBL" id="CAJEWN010000932">
    <property type="protein sequence ID" value="CAD2192245.1"/>
    <property type="molecule type" value="Genomic_DNA"/>
</dbReference>
<comment type="caution">
    <text evidence="2">The sequence shown here is derived from an EMBL/GenBank/DDBJ whole genome shotgun (WGS) entry which is preliminary data.</text>
</comment>
<gene>
    <name evidence="2" type="ORF">MENT_LOCUS45123</name>
</gene>
<name>A0A6V7WZ72_MELEN</name>
<feature type="compositionally biased region" description="Low complexity" evidence="1">
    <location>
        <begin position="99"/>
        <end position="111"/>
    </location>
</feature>
<evidence type="ECO:0000313" key="2">
    <source>
        <dbReference type="EMBL" id="CAD2192245.1"/>
    </source>
</evidence>
<organism evidence="2 3">
    <name type="scientific">Meloidogyne enterolobii</name>
    <name type="common">Root-knot nematode worm</name>
    <name type="synonym">Meloidogyne mayaguensis</name>
    <dbReference type="NCBI Taxonomy" id="390850"/>
    <lineage>
        <taxon>Eukaryota</taxon>
        <taxon>Metazoa</taxon>
        <taxon>Ecdysozoa</taxon>
        <taxon>Nematoda</taxon>
        <taxon>Chromadorea</taxon>
        <taxon>Rhabditida</taxon>
        <taxon>Tylenchina</taxon>
        <taxon>Tylenchomorpha</taxon>
        <taxon>Tylenchoidea</taxon>
        <taxon>Meloidogynidae</taxon>
        <taxon>Meloidogyninae</taxon>
        <taxon>Meloidogyne</taxon>
    </lineage>
</organism>
<accession>A0A6V7WZ72</accession>
<reference evidence="2 3" key="1">
    <citation type="submission" date="2020-08" db="EMBL/GenBank/DDBJ databases">
        <authorList>
            <person name="Koutsovoulos G."/>
            <person name="Danchin GJ E."/>
        </authorList>
    </citation>
    <scope>NUCLEOTIDE SEQUENCE [LARGE SCALE GENOMIC DNA]</scope>
</reference>
<dbReference type="Proteomes" id="UP000580250">
    <property type="component" value="Unassembled WGS sequence"/>
</dbReference>
<feature type="region of interest" description="Disordered" evidence="1">
    <location>
        <begin position="177"/>
        <end position="233"/>
    </location>
</feature>
<dbReference type="AlphaFoldDB" id="A0A6V7WZ72"/>
<proteinExistence type="predicted"/>
<feature type="compositionally biased region" description="Low complexity" evidence="1">
    <location>
        <begin position="365"/>
        <end position="378"/>
    </location>
</feature>
<sequence length="545" mass="62327">MIRNMIMEMPGKLDHASVVAYQVGSEWPATTERENNERTIFEESPINNLKIEDLEIKEENREENVFNNAINPNKQSVAVQCSWRPPTAAFSRSSKHPQQHTQNQQTLNTNTTTQTKTFNTINISNNIINNQQKHQNIKEKRCLADLSPSKIVPVKTFEEKDVLIGLKTKKNVERNVEKNREINTNKSPYEELPRFGEGDEEENSQSENYENKQILNGDKGRKSKRRHGRGSLARHTLGVDVSWLKRLVTNKHGISEENSNNKHENNKEEKNNKQNNRQENNKHENIKQNNKHKNNKHENNKHENNKQEKNIKHEDNRHDNIKHDNIKQNNNKHLNNIRTQQQQQHKHSPPTLNRNNNKHEEGETTRFSSTSSSSSTNSQKQQKHNPRLDSFDLINKNLKKGTSTISSLRKIKAAFASRPSSERRQIITNKNNNFILNKQPPNTTNSLIVSVDLGGNLQQQSLQHQRSLSQCYCRSIPPPLSSTDLAKIKESSISNSSPPSSAPPILNNKLNHRFIQNGNLKFNSTTDKNIAVPRMGISAGAGAVN</sequence>
<feature type="compositionally biased region" description="Basic and acidic residues" evidence="1">
    <location>
        <begin position="177"/>
        <end position="197"/>
    </location>
</feature>